<dbReference type="EMBL" id="FNCP01000017">
    <property type="protein sequence ID" value="SDH71574.1"/>
    <property type="molecule type" value="Genomic_DNA"/>
</dbReference>
<feature type="domain" description="RsbT co-antagonist protein RsbRD N-terminal" evidence="1">
    <location>
        <begin position="15"/>
        <end position="151"/>
    </location>
</feature>
<gene>
    <name evidence="2" type="ORF">SAMN05443529_11786</name>
</gene>
<keyword evidence="3" id="KW-1185">Reference proteome</keyword>
<organism evidence="2 3">
    <name type="scientific">Desulfosporosinus hippei DSM 8344</name>
    <dbReference type="NCBI Taxonomy" id="1121419"/>
    <lineage>
        <taxon>Bacteria</taxon>
        <taxon>Bacillati</taxon>
        <taxon>Bacillota</taxon>
        <taxon>Clostridia</taxon>
        <taxon>Eubacteriales</taxon>
        <taxon>Desulfitobacteriaceae</taxon>
        <taxon>Desulfosporosinus</taxon>
    </lineage>
</organism>
<dbReference type="Pfam" id="PF14361">
    <property type="entry name" value="RsbRD_N"/>
    <property type="match status" value="1"/>
</dbReference>
<protein>
    <submittedName>
        <fullName evidence="2">RsbT co-antagonist protein rsbRD N-terminal domain-containing protein</fullName>
    </submittedName>
</protein>
<dbReference type="AlphaFoldDB" id="A0A1G8ENY7"/>
<accession>A0A1G8ENY7</accession>
<dbReference type="OrthoDB" id="1724246at2"/>
<dbReference type="Proteomes" id="UP000198656">
    <property type="component" value="Unassembled WGS sequence"/>
</dbReference>
<sequence length="181" mass="20898">MDIKFNEILKEKKSDISKRWLEVILASYPNDKSGFLMNQQDRFANPIGYTFSTGIDGILEVLVKGEDFSESISFLEDIIKVRAIQDFSPAKAMAFIFQLKTIVREALGKDIGQSQINLALLEFESKIDDLALTAFDIYVKCREQIYELRTDELKRMTFTLLKKANLMSEIPVQEFEHKDQK</sequence>
<dbReference type="InterPro" id="IPR025751">
    <property type="entry name" value="RsbRD_N_dom"/>
</dbReference>
<dbReference type="STRING" id="1121419.SAMN05443529_11786"/>
<evidence type="ECO:0000313" key="3">
    <source>
        <dbReference type="Proteomes" id="UP000198656"/>
    </source>
</evidence>
<dbReference type="RefSeq" id="WP_092334472.1">
    <property type="nucleotide sequence ID" value="NZ_FNCP01000017.1"/>
</dbReference>
<proteinExistence type="predicted"/>
<evidence type="ECO:0000313" key="2">
    <source>
        <dbReference type="EMBL" id="SDH71574.1"/>
    </source>
</evidence>
<name>A0A1G8ENY7_9FIRM</name>
<evidence type="ECO:0000259" key="1">
    <source>
        <dbReference type="Pfam" id="PF14361"/>
    </source>
</evidence>
<reference evidence="3" key="1">
    <citation type="submission" date="2016-10" db="EMBL/GenBank/DDBJ databases">
        <authorList>
            <person name="Varghese N."/>
            <person name="Submissions S."/>
        </authorList>
    </citation>
    <scope>NUCLEOTIDE SEQUENCE [LARGE SCALE GENOMIC DNA]</scope>
    <source>
        <strain evidence="3">DSM 8344</strain>
    </source>
</reference>